<feature type="transmembrane region" description="Helical" evidence="9">
    <location>
        <begin position="152"/>
        <end position="169"/>
    </location>
</feature>
<dbReference type="SUPFAM" id="SSF103481">
    <property type="entry name" value="Multidrug resistance efflux transporter EmrE"/>
    <property type="match status" value="1"/>
</dbReference>
<sequence>MPRSVVSGVFIGLPWLGFEVGWTGYADASTILGGFNPVVKLPKRVRSLLKVTPREVAPGGPAEPGSFPARAVEGISVTSESSRCVTTSARRRPEHSGTAAGRTRTPCPAPSFHYYGDMRPERMTALVFLGGAVVTEVGGTLCLRLSDGFTRPWPSLGVLTGYVVSILLFSRIAGTGLPLGVAYGILTGCGLAAATLLSLLVFGEPVSLAQAGGILLIAAGVAALQRPETAS</sequence>
<keyword evidence="6 9" id="KW-0472">Membrane</keyword>
<evidence type="ECO:0000256" key="3">
    <source>
        <dbReference type="ARBA" id="ARBA00022475"/>
    </source>
</evidence>
<evidence type="ECO:0000313" key="11">
    <source>
        <dbReference type="Proteomes" id="UP000285112"/>
    </source>
</evidence>
<protein>
    <submittedName>
        <fullName evidence="10">QacE family quaternary ammonium compound efflux SMR transporter</fullName>
    </submittedName>
</protein>
<feature type="transmembrane region" description="Helical" evidence="9">
    <location>
        <begin position="208"/>
        <end position="224"/>
    </location>
</feature>
<dbReference type="GO" id="GO:0022857">
    <property type="term" value="F:transmembrane transporter activity"/>
    <property type="evidence" value="ECO:0007669"/>
    <property type="project" value="InterPro"/>
</dbReference>
<dbReference type="PANTHER" id="PTHR30561">
    <property type="entry name" value="SMR FAMILY PROTON-DEPENDENT DRUG EFFLUX TRANSPORTER SUGE"/>
    <property type="match status" value="1"/>
</dbReference>
<feature type="region of interest" description="Disordered" evidence="8">
    <location>
        <begin position="82"/>
        <end position="104"/>
    </location>
</feature>
<reference evidence="10 11" key="1">
    <citation type="submission" date="2018-09" db="EMBL/GenBank/DDBJ databases">
        <title>YIM PH 21725 draft genome.</title>
        <authorList>
            <person name="Miao C."/>
        </authorList>
    </citation>
    <scope>NUCLEOTIDE SEQUENCE [LARGE SCALE GENOMIC DNA]</scope>
    <source>
        <strain evidence="11">YIM PH21725</strain>
    </source>
</reference>
<dbReference type="GO" id="GO:0005886">
    <property type="term" value="C:plasma membrane"/>
    <property type="evidence" value="ECO:0007669"/>
    <property type="project" value="UniProtKB-SubCell"/>
</dbReference>
<dbReference type="EMBL" id="QZFV01000100">
    <property type="protein sequence ID" value="RJQ82708.1"/>
    <property type="molecule type" value="Genomic_DNA"/>
</dbReference>
<evidence type="ECO:0000256" key="9">
    <source>
        <dbReference type="SAM" id="Phobius"/>
    </source>
</evidence>
<evidence type="ECO:0000313" key="10">
    <source>
        <dbReference type="EMBL" id="RJQ82708.1"/>
    </source>
</evidence>
<dbReference type="InterPro" id="IPR037185">
    <property type="entry name" value="EmrE-like"/>
</dbReference>
<feature type="transmembrane region" description="Helical" evidence="9">
    <location>
        <begin position="181"/>
        <end position="202"/>
    </location>
</feature>
<organism evidence="10 11">
    <name type="scientific">Amycolatopsis panacis</name>
    <dbReference type="NCBI Taxonomy" id="2340917"/>
    <lineage>
        <taxon>Bacteria</taxon>
        <taxon>Bacillati</taxon>
        <taxon>Actinomycetota</taxon>
        <taxon>Actinomycetes</taxon>
        <taxon>Pseudonocardiales</taxon>
        <taxon>Pseudonocardiaceae</taxon>
        <taxon>Amycolatopsis</taxon>
    </lineage>
</organism>
<comment type="subcellular location">
    <subcellularLocation>
        <location evidence="1 7">Cell membrane</location>
        <topology evidence="1 7">Multi-pass membrane protein</topology>
    </subcellularLocation>
</comment>
<keyword evidence="3" id="KW-1003">Cell membrane</keyword>
<dbReference type="AlphaFoldDB" id="A0A419HZM2"/>
<gene>
    <name evidence="10" type="ORF">D5S19_21605</name>
</gene>
<evidence type="ECO:0000256" key="2">
    <source>
        <dbReference type="ARBA" id="ARBA00022448"/>
    </source>
</evidence>
<dbReference type="Proteomes" id="UP000285112">
    <property type="component" value="Unassembled WGS sequence"/>
</dbReference>
<dbReference type="InterPro" id="IPR045324">
    <property type="entry name" value="Small_multidrug_res"/>
</dbReference>
<evidence type="ECO:0000256" key="1">
    <source>
        <dbReference type="ARBA" id="ARBA00004651"/>
    </source>
</evidence>
<evidence type="ECO:0000256" key="4">
    <source>
        <dbReference type="ARBA" id="ARBA00022692"/>
    </source>
</evidence>
<keyword evidence="5 9" id="KW-1133">Transmembrane helix</keyword>
<keyword evidence="4 7" id="KW-0812">Transmembrane</keyword>
<evidence type="ECO:0000256" key="7">
    <source>
        <dbReference type="RuleBase" id="RU003942"/>
    </source>
</evidence>
<comment type="similarity">
    <text evidence="7">Belongs to the drug/metabolite transporter (DMT) superfamily. Small multidrug resistance (SMR) (TC 2.A.7.1) family.</text>
</comment>
<evidence type="ECO:0000256" key="8">
    <source>
        <dbReference type="SAM" id="MobiDB-lite"/>
    </source>
</evidence>
<comment type="caution">
    <text evidence="10">The sequence shown here is derived from an EMBL/GenBank/DDBJ whole genome shotgun (WGS) entry which is preliminary data.</text>
</comment>
<keyword evidence="2" id="KW-0813">Transport</keyword>
<proteinExistence type="inferred from homology"/>
<keyword evidence="11" id="KW-1185">Reference proteome</keyword>
<accession>A0A419HZM2</accession>
<evidence type="ECO:0000256" key="5">
    <source>
        <dbReference type="ARBA" id="ARBA00022989"/>
    </source>
</evidence>
<name>A0A419HZM2_9PSEU</name>
<dbReference type="PANTHER" id="PTHR30561:SF1">
    <property type="entry name" value="MULTIDRUG TRANSPORTER EMRE"/>
    <property type="match status" value="1"/>
</dbReference>
<feature type="transmembrane region" description="Helical" evidence="9">
    <location>
        <begin position="125"/>
        <end position="146"/>
    </location>
</feature>
<evidence type="ECO:0000256" key="6">
    <source>
        <dbReference type="ARBA" id="ARBA00023136"/>
    </source>
</evidence>
<dbReference type="InterPro" id="IPR000390">
    <property type="entry name" value="Small_drug/metabolite_transptr"/>
</dbReference>
<dbReference type="Pfam" id="PF00893">
    <property type="entry name" value="Multi_Drug_Res"/>
    <property type="match status" value="1"/>
</dbReference>
<dbReference type="Gene3D" id="1.10.3730.20">
    <property type="match status" value="1"/>
</dbReference>